<dbReference type="InterPro" id="IPR000119">
    <property type="entry name" value="Hist_DNA-bd"/>
</dbReference>
<dbReference type="Pfam" id="PF00216">
    <property type="entry name" value="Bac_DNA_binding"/>
    <property type="match status" value="1"/>
</dbReference>
<dbReference type="Gene3D" id="4.10.520.10">
    <property type="entry name" value="IHF-like DNA-binding proteins"/>
    <property type="match status" value="1"/>
</dbReference>
<dbReference type="CDD" id="cd13836">
    <property type="entry name" value="IHF_B"/>
    <property type="match status" value="1"/>
</dbReference>
<evidence type="ECO:0000313" key="12">
    <source>
        <dbReference type="Proteomes" id="UP001569414"/>
    </source>
</evidence>
<dbReference type="SUPFAM" id="SSF47729">
    <property type="entry name" value="IHF-like DNA-binding proteins"/>
    <property type="match status" value="1"/>
</dbReference>
<keyword evidence="6 8" id="KW-0804">Transcription</keyword>
<accession>A0ABV4NTA4</accession>
<keyword evidence="7 8" id="KW-0233">DNA recombination</keyword>
<evidence type="ECO:0000256" key="9">
    <source>
        <dbReference type="RuleBase" id="RU003939"/>
    </source>
</evidence>
<sequence>MTKSELIERIALRLDQLPVKDVELAVKVMLDTMSDSLAQGERIEIRGFGSFSLHYRAPRTGRNPKTGDAVALAGKYVPHFKPGKELRDRVNRSMHDMAGIEV</sequence>
<comment type="function">
    <text evidence="8 10">This protein is one of the two subunits of integration host factor, a specific DNA-binding protein that functions in genetic recombination as well as in transcriptional and translational control.</text>
</comment>
<gene>
    <name evidence="8 11" type="primary">ihfB</name>
    <name evidence="8" type="synonym">himD</name>
    <name evidence="11" type="ORF">ACCI51_16880</name>
</gene>
<keyword evidence="5 8" id="KW-0238">DNA-binding</keyword>
<dbReference type="RefSeq" id="WP_371844622.1">
    <property type="nucleotide sequence ID" value="NZ_JBGMEL010000020.1"/>
</dbReference>
<dbReference type="Proteomes" id="UP001569414">
    <property type="component" value="Unassembled WGS sequence"/>
</dbReference>
<evidence type="ECO:0000256" key="6">
    <source>
        <dbReference type="ARBA" id="ARBA00023163"/>
    </source>
</evidence>
<dbReference type="PANTHER" id="PTHR33175">
    <property type="entry name" value="DNA-BINDING PROTEIN HU"/>
    <property type="match status" value="1"/>
</dbReference>
<reference evidence="11 12" key="1">
    <citation type="submission" date="2024-08" db="EMBL/GenBank/DDBJ databases">
        <authorList>
            <person name="Ishaq N."/>
        </authorList>
    </citation>
    <scope>NUCLEOTIDE SEQUENCE [LARGE SCALE GENOMIC DNA]</scope>
    <source>
        <strain evidence="11 12">JCM 30400</strain>
    </source>
</reference>
<comment type="caution">
    <text evidence="11">The sequence shown here is derived from an EMBL/GenBank/DDBJ whole genome shotgun (WGS) entry which is preliminary data.</text>
</comment>
<dbReference type="EMBL" id="JBGMEL010000020">
    <property type="protein sequence ID" value="MFA0792226.1"/>
    <property type="molecule type" value="Genomic_DNA"/>
</dbReference>
<dbReference type="InterPro" id="IPR005685">
    <property type="entry name" value="IHF_beta"/>
</dbReference>
<dbReference type="PRINTS" id="PR01727">
    <property type="entry name" value="DNABINDINGHU"/>
</dbReference>
<dbReference type="PROSITE" id="PS00045">
    <property type="entry name" value="HISTONE_LIKE"/>
    <property type="match status" value="1"/>
</dbReference>
<comment type="similarity">
    <text evidence="1 8 9">Belongs to the bacterial histone-like protein family.</text>
</comment>
<evidence type="ECO:0000256" key="7">
    <source>
        <dbReference type="ARBA" id="ARBA00023172"/>
    </source>
</evidence>
<evidence type="ECO:0000256" key="2">
    <source>
        <dbReference type="ARBA" id="ARBA00018700"/>
    </source>
</evidence>
<dbReference type="NCBIfam" id="NF001222">
    <property type="entry name" value="PRK00199.1"/>
    <property type="match status" value="1"/>
</dbReference>
<keyword evidence="4 8" id="KW-0805">Transcription regulation</keyword>
<keyword evidence="12" id="KW-1185">Reference proteome</keyword>
<evidence type="ECO:0000256" key="10">
    <source>
        <dbReference type="RuleBase" id="RU003941"/>
    </source>
</evidence>
<dbReference type="SMART" id="SM00411">
    <property type="entry name" value="BHL"/>
    <property type="match status" value="1"/>
</dbReference>
<name>A0ABV4NTA4_9GAMM</name>
<keyword evidence="3 8" id="KW-0810">Translation regulation</keyword>
<evidence type="ECO:0000256" key="4">
    <source>
        <dbReference type="ARBA" id="ARBA00023015"/>
    </source>
</evidence>
<dbReference type="HAMAP" id="MF_00381">
    <property type="entry name" value="IHF_beta"/>
    <property type="match status" value="1"/>
</dbReference>
<evidence type="ECO:0000256" key="1">
    <source>
        <dbReference type="ARBA" id="ARBA00010529"/>
    </source>
</evidence>
<proteinExistence type="inferred from homology"/>
<protein>
    <recommendedName>
        <fullName evidence="2 8">Integration host factor subunit beta</fullName>
        <shortName evidence="8">IHF-beta</shortName>
    </recommendedName>
</protein>
<dbReference type="PANTHER" id="PTHR33175:SF5">
    <property type="entry name" value="INTEGRATION HOST FACTOR SUBUNIT BETA"/>
    <property type="match status" value="1"/>
</dbReference>
<evidence type="ECO:0000256" key="5">
    <source>
        <dbReference type="ARBA" id="ARBA00023125"/>
    </source>
</evidence>
<comment type="subunit">
    <text evidence="8 10">Heterodimer of an alpha and a beta chain.</text>
</comment>
<evidence type="ECO:0000256" key="8">
    <source>
        <dbReference type="HAMAP-Rule" id="MF_00381"/>
    </source>
</evidence>
<dbReference type="InterPro" id="IPR010992">
    <property type="entry name" value="IHF-like_DNA-bd_dom_sf"/>
</dbReference>
<evidence type="ECO:0000256" key="3">
    <source>
        <dbReference type="ARBA" id="ARBA00022845"/>
    </source>
</evidence>
<evidence type="ECO:0000313" key="11">
    <source>
        <dbReference type="EMBL" id="MFA0792226.1"/>
    </source>
</evidence>
<dbReference type="InterPro" id="IPR020816">
    <property type="entry name" value="Histone-like_DNA-bd_CS"/>
</dbReference>
<dbReference type="NCBIfam" id="TIGR00988">
    <property type="entry name" value="hip"/>
    <property type="match status" value="1"/>
</dbReference>
<organism evidence="11 12">
    <name type="scientific">Microbulbifer echini</name>
    <dbReference type="NCBI Taxonomy" id="1529067"/>
    <lineage>
        <taxon>Bacteria</taxon>
        <taxon>Pseudomonadati</taxon>
        <taxon>Pseudomonadota</taxon>
        <taxon>Gammaproteobacteria</taxon>
        <taxon>Cellvibrionales</taxon>
        <taxon>Microbulbiferaceae</taxon>
        <taxon>Microbulbifer</taxon>
    </lineage>
</organism>